<dbReference type="GO" id="GO:0006751">
    <property type="term" value="P:glutathione catabolic process"/>
    <property type="evidence" value="ECO:0007669"/>
    <property type="project" value="InterPro"/>
</dbReference>
<dbReference type="PANTHER" id="PTHR12192:SF2">
    <property type="entry name" value="GLUTATHIONE-SPECIFIC GAMMA-GLUTAMYLCYCLOTRANSFERASE 2"/>
    <property type="match status" value="1"/>
</dbReference>
<keyword evidence="4" id="KW-1185">Reference proteome</keyword>
<name>A0A5C4NDB7_9RHOB</name>
<dbReference type="CDD" id="cd06661">
    <property type="entry name" value="GGCT_like"/>
    <property type="match status" value="1"/>
</dbReference>
<protein>
    <recommendedName>
        <fullName evidence="1">glutathione-specific gamma-glutamylcyclotransferase</fullName>
        <ecNumber evidence="1">4.3.2.7</ecNumber>
    </recommendedName>
</protein>
<keyword evidence="3" id="KW-0808">Transferase</keyword>
<sequence>MPRVLRLTRDLVDRLPARVDERGPVRWSAPSDAYYPETAATILSQLPEDGQFWVFAIGSLIWSGKLPAVERRPAVIRGWHRAFCLGPDRRFRGSPAAPGLMMSLDRGGQCQGIAFRLDPTNLPASLEALLRSEPPMPPRWVTARTPQGTVKAIAFALERRHFMYAGRLSEAEVADRLASAVGHVGTMAEYLLNTVIHLEEAGIHDRALWRMQAMVAERLERLPAISPDNGLTSGV</sequence>
<proteinExistence type="predicted"/>
<dbReference type="GO" id="GO:0005737">
    <property type="term" value="C:cytoplasm"/>
    <property type="evidence" value="ECO:0007669"/>
    <property type="project" value="TreeGrafter"/>
</dbReference>
<dbReference type="AlphaFoldDB" id="A0A5C4NDB7"/>
<dbReference type="InterPro" id="IPR006840">
    <property type="entry name" value="ChaC"/>
</dbReference>
<keyword evidence="2" id="KW-0456">Lyase</keyword>
<comment type="caution">
    <text evidence="3">The sequence shown here is derived from an EMBL/GenBank/DDBJ whole genome shotgun (WGS) entry which is preliminary data.</text>
</comment>
<reference evidence="3 4" key="1">
    <citation type="submission" date="2019-06" db="EMBL/GenBank/DDBJ databases">
        <authorList>
            <person name="Jiang L."/>
        </authorList>
    </citation>
    <scope>NUCLEOTIDE SEQUENCE [LARGE SCALE GENOMIC DNA]</scope>
    <source>
        <strain evidence="3 4">YIM 48858</strain>
    </source>
</reference>
<dbReference type="InterPro" id="IPR013024">
    <property type="entry name" value="GGCT-like"/>
</dbReference>
<dbReference type="RefSeq" id="WP_139081057.1">
    <property type="nucleotide sequence ID" value="NZ_VDFV01000006.1"/>
</dbReference>
<gene>
    <name evidence="3" type="ORF">FHG71_07740</name>
</gene>
<evidence type="ECO:0000256" key="2">
    <source>
        <dbReference type="ARBA" id="ARBA00023239"/>
    </source>
</evidence>
<dbReference type="GO" id="GO:0016740">
    <property type="term" value="F:transferase activity"/>
    <property type="evidence" value="ECO:0007669"/>
    <property type="project" value="UniProtKB-KW"/>
</dbReference>
<dbReference type="Pfam" id="PF04752">
    <property type="entry name" value="ChaC"/>
    <property type="match status" value="1"/>
</dbReference>
<evidence type="ECO:0000313" key="4">
    <source>
        <dbReference type="Proteomes" id="UP000305709"/>
    </source>
</evidence>
<dbReference type="EMBL" id="VDFV01000006">
    <property type="protein sequence ID" value="TNC72784.1"/>
    <property type="molecule type" value="Genomic_DNA"/>
</dbReference>
<dbReference type="Gene3D" id="3.10.490.10">
    <property type="entry name" value="Gamma-glutamyl cyclotransferase-like"/>
    <property type="match status" value="1"/>
</dbReference>
<dbReference type="EC" id="4.3.2.7" evidence="1"/>
<dbReference type="PANTHER" id="PTHR12192">
    <property type="entry name" value="CATION TRANSPORT PROTEIN CHAC-RELATED"/>
    <property type="match status" value="1"/>
</dbReference>
<dbReference type="OrthoDB" id="9795692at2"/>
<evidence type="ECO:0000256" key="1">
    <source>
        <dbReference type="ARBA" id="ARBA00012344"/>
    </source>
</evidence>
<evidence type="ECO:0000313" key="3">
    <source>
        <dbReference type="EMBL" id="TNC72784.1"/>
    </source>
</evidence>
<dbReference type="GO" id="GO:0061928">
    <property type="term" value="F:glutathione specific gamma-glutamylcyclotransferase activity"/>
    <property type="evidence" value="ECO:0007669"/>
    <property type="project" value="UniProtKB-EC"/>
</dbReference>
<accession>A0A5C4NDB7</accession>
<organism evidence="3 4">
    <name type="scientific">Rubellimicrobium roseum</name>
    <dbReference type="NCBI Taxonomy" id="687525"/>
    <lineage>
        <taxon>Bacteria</taxon>
        <taxon>Pseudomonadati</taxon>
        <taxon>Pseudomonadota</taxon>
        <taxon>Alphaproteobacteria</taxon>
        <taxon>Rhodobacterales</taxon>
        <taxon>Roseobacteraceae</taxon>
        <taxon>Rubellimicrobium</taxon>
    </lineage>
</organism>
<dbReference type="Proteomes" id="UP000305709">
    <property type="component" value="Unassembled WGS sequence"/>
</dbReference>